<evidence type="ECO:0000313" key="1">
    <source>
        <dbReference type="EMBL" id="EPE30927.1"/>
    </source>
</evidence>
<name>S3CX54_GLAL2</name>
<dbReference type="KEGG" id="glz:GLAREA_03894"/>
<accession>S3CX54</accession>
<dbReference type="GeneID" id="19462949"/>
<dbReference type="EMBL" id="KE145363">
    <property type="protein sequence ID" value="EPE30927.1"/>
    <property type="molecule type" value="Genomic_DNA"/>
</dbReference>
<proteinExistence type="predicted"/>
<reference evidence="1 2" key="1">
    <citation type="journal article" date="2013" name="BMC Genomics">
        <title>Genomics-driven discovery of the pneumocandin biosynthetic gene cluster in the fungus Glarea lozoyensis.</title>
        <authorList>
            <person name="Chen L."/>
            <person name="Yue Q."/>
            <person name="Zhang X."/>
            <person name="Xiang M."/>
            <person name="Wang C."/>
            <person name="Li S."/>
            <person name="Che Y."/>
            <person name="Ortiz-Lopez F.J."/>
            <person name="Bills G.F."/>
            <person name="Liu X."/>
            <person name="An Z."/>
        </authorList>
    </citation>
    <scope>NUCLEOTIDE SEQUENCE [LARGE SCALE GENOMIC DNA]</scope>
    <source>
        <strain evidence="2">ATCC 20868 / MF5171</strain>
    </source>
</reference>
<keyword evidence="2" id="KW-1185">Reference proteome</keyword>
<organism evidence="1 2">
    <name type="scientific">Glarea lozoyensis (strain ATCC 20868 / MF5171)</name>
    <dbReference type="NCBI Taxonomy" id="1116229"/>
    <lineage>
        <taxon>Eukaryota</taxon>
        <taxon>Fungi</taxon>
        <taxon>Dikarya</taxon>
        <taxon>Ascomycota</taxon>
        <taxon>Pezizomycotina</taxon>
        <taxon>Leotiomycetes</taxon>
        <taxon>Helotiales</taxon>
        <taxon>Helotiaceae</taxon>
        <taxon>Glarea</taxon>
    </lineage>
</organism>
<evidence type="ECO:0000313" key="2">
    <source>
        <dbReference type="Proteomes" id="UP000016922"/>
    </source>
</evidence>
<dbReference type="HOGENOM" id="CLU_1896429_0_0_1"/>
<gene>
    <name evidence="1" type="ORF">GLAREA_03894</name>
</gene>
<dbReference type="Proteomes" id="UP000016922">
    <property type="component" value="Unassembled WGS sequence"/>
</dbReference>
<sequence length="134" mass="14334">MEKQANIDCRSMGTCLEMSEWDEVVLTDGGARGVVVMAAPPAENAISLCRAEGIGGNLGSRLGSNGLDRQHLYWFIFDISHKTSITYTVCVAPSRWVSGSCQPAIILQPMLLDHGLSSVPPVGEVLPGDSLFSK</sequence>
<dbReference type="RefSeq" id="XP_008082338.1">
    <property type="nucleotide sequence ID" value="XM_008084147.1"/>
</dbReference>
<dbReference type="AlphaFoldDB" id="S3CX54"/>
<protein>
    <submittedName>
        <fullName evidence="1">Uncharacterized protein</fullName>
    </submittedName>
</protein>